<keyword evidence="2" id="KW-1185">Reference proteome</keyword>
<organism evidence="1 2">
    <name type="scientific">Paramuricea clavata</name>
    <name type="common">Red gorgonian</name>
    <name type="synonym">Violescent sea-whip</name>
    <dbReference type="NCBI Taxonomy" id="317549"/>
    <lineage>
        <taxon>Eukaryota</taxon>
        <taxon>Metazoa</taxon>
        <taxon>Cnidaria</taxon>
        <taxon>Anthozoa</taxon>
        <taxon>Octocorallia</taxon>
        <taxon>Malacalcyonacea</taxon>
        <taxon>Plexauridae</taxon>
        <taxon>Paramuricea</taxon>
    </lineage>
</organism>
<dbReference type="EMBL" id="CACRXK020029174">
    <property type="protein sequence ID" value="CAB4041932.1"/>
    <property type="molecule type" value="Genomic_DNA"/>
</dbReference>
<sequence length="102" mass="11311">MLPGNEELPRSYLIKQCKNDINKPCDITRTPGPAEGAQLDFLKELESVIQNQINQNTLDITDPELKLHIKLSGDGAKMSRLTNLVVISFTVLNSSQNVMSSK</sequence>
<dbReference type="AlphaFoldDB" id="A0A7D9LXZ6"/>
<dbReference type="Proteomes" id="UP001152795">
    <property type="component" value="Unassembled WGS sequence"/>
</dbReference>
<evidence type="ECO:0000313" key="2">
    <source>
        <dbReference type="Proteomes" id="UP001152795"/>
    </source>
</evidence>
<comment type="caution">
    <text evidence="1">The sequence shown here is derived from an EMBL/GenBank/DDBJ whole genome shotgun (WGS) entry which is preliminary data.</text>
</comment>
<protein>
    <submittedName>
        <fullName evidence="1">Uncharacterized protein</fullName>
    </submittedName>
</protein>
<proteinExistence type="predicted"/>
<accession>A0A7D9LXZ6</accession>
<evidence type="ECO:0000313" key="1">
    <source>
        <dbReference type="EMBL" id="CAB4041932.1"/>
    </source>
</evidence>
<name>A0A7D9LXZ6_PARCT</name>
<reference evidence="1" key="1">
    <citation type="submission" date="2020-04" db="EMBL/GenBank/DDBJ databases">
        <authorList>
            <person name="Alioto T."/>
            <person name="Alioto T."/>
            <person name="Gomez Garrido J."/>
        </authorList>
    </citation>
    <scope>NUCLEOTIDE SEQUENCE</scope>
    <source>
        <strain evidence="1">A484AB</strain>
    </source>
</reference>
<gene>
    <name evidence="1" type="ORF">PACLA_8A031956</name>
</gene>
<feature type="non-terminal residue" evidence="1">
    <location>
        <position position="102"/>
    </location>
</feature>
<dbReference type="OrthoDB" id="5988554at2759"/>